<dbReference type="InterPro" id="IPR021858">
    <property type="entry name" value="Fun_TF"/>
</dbReference>
<dbReference type="PANTHER" id="PTHR37534:SF12">
    <property type="entry name" value="ZN(2)-C6 FUNGAL-TYPE DOMAIN-CONTAINING PROTEIN"/>
    <property type="match status" value="1"/>
</dbReference>
<keyword evidence="4" id="KW-1185">Reference proteome</keyword>
<dbReference type="OrthoDB" id="5294180at2759"/>
<evidence type="ECO:0000256" key="1">
    <source>
        <dbReference type="ARBA" id="ARBA00004123"/>
    </source>
</evidence>
<dbReference type="Proteomes" id="UP000811619">
    <property type="component" value="Unassembled WGS sequence"/>
</dbReference>
<sequence length="375" mass="41841">MKHRYATILSICELLKRDEKHQQSLEAALGLISLQCVVGRSDDDVPDIAWHQHFQAAISLVQKLDLPRRVSGPAARVGPTPFDMTLTGWIDILGATMRGTPPTFADTYRDKHLSPVNSRLGLRELMGCEDRVMYLISEIACLDWLKSNGMDDMALCQHACTLGNELTRNELAEVAELADSADADDVADLWLRMPYTDGGVLSPRQLCRNMTAAFRIAARIYLLSLIPGFSPSQETAWTMVEKLTLVLHFIPSGPHGYDRSLVWVYLMAASVSLPGSTFRDLFEDRIAQLGDDAACGAFGRMVTVVREVWKQCDILAHVTPPPLAISEPAGGMVSETDLDMDTDMMYPYVNWRDVMQANDWHTSCRDFFAAVFYFA</sequence>
<organism evidence="3 4">
    <name type="scientific">Claviceps africana</name>
    <dbReference type="NCBI Taxonomy" id="83212"/>
    <lineage>
        <taxon>Eukaryota</taxon>
        <taxon>Fungi</taxon>
        <taxon>Dikarya</taxon>
        <taxon>Ascomycota</taxon>
        <taxon>Pezizomycotina</taxon>
        <taxon>Sordariomycetes</taxon>
        <taxon>Hypocreomycetidae</taxon>
        <taxon>Hypocreales</taxon>
        <taxon>Clavicipitaceae</taxon>
        <taxon>Claviceps</taxon>
    </lineage>
</organism>
<reference evidence="3" key="1">
    <citation type="journal article" date="2020" name="bioRxiv">
        <title>Whole genome comparisons of ergot fungi reveals the divergence and evolution of species within the genus Claviceps are the result of varying mechanisms driving genome evolution and host range expansion.</title>
        <authorList>
            <person name="Wyka S.A."/>
            <person name="Mondo S.J."/>
            <person name="Liu M."/>
            <person name="Dettman J."/>
            <person name="Nalam V."/>
            <person name="Broders K.D."/>
        </authorList>
    </citation>
    <scope>NUCLEOTIDE SEQUENCE</scope>
    <source>
        <strain evidence="3">CCC 489</strain>
    </source>
</reference>
<dbReference type="PANTHER" id="PTHR37534">
    <property type="entry name" value="TRANSCRIPTIONAL ACTIVATOR PROTEIN UGA3"/>
    <property type="match status" value="1"/>
</dbReference>
<gene>
    <name evidence="3" type="ORF">E4U42_006485</name>
</gene>
<dbReference type="EMBL" id="SRPY01000664">
    <property type="protein sequence ID" value="KAG5919543.1"/>
    <property type="molecule type" value="Genomic_DNA"/>
</dbReference>
<dbReference type="AlphaFoldDB" id="A0A8K0J556"/>
<dbReference type="Pfam" id="PF11951">
    <property type="entry name" value="Fungal_trans_2"/>
    <property type="match status" value="1"/>
</dbReference>
<evidence type="ECO:0000313" key="4">
    <source>
        <dbReference type="Proteomes" id="UP000811619"/>
    </source>
</evidence>
<dbReference type="GO" id="GO:0005634">
    <property type="term" value="C:nucleus"/>
    <property type="evidence" value="ECO:0007669"/>
    <property type="project" value="UniProtKB-SubCell"/>
</dbReference>
<name>A0A8K0J556_9HYPO</name>
<comment type="subcellular location">
    <subcellularLocation>
        <location evidence="1">Nucleus</location>
    </subcellularLocation>
</comment>
<comment type="caution">
    <text evidence="3">The sequence shown here is derived from an EMBL/GenBank/DDBJ whole genome shotgun (WGS) entry which is preliminary data.</text>
</comment>
<evidence type="ECO:0000313" key="3">
    <source>
        <dbReference type="EMBL" id="KAG5919543.1"/>
    </source>
</evidence>
<protein>
    <submittedName>
        <fullName evidence="3">Uncharacterized protein</fullName>
    </submittedName>
</protein>
<evidence type="ECO:0000256" key="2">
    <source>
        <dbReference type="ARBA" id="ARBA00023242"/>
    </source>
</evidence>
<proteinExistence type="predicted"/>
<accession>A0A8K0J556</accession>
<keyword evidence="2" id="KW-0539">Nucleus</keyword>